<dbReference type="OrthoDB" id="1550983at2"/>
<evidence type="ECO:0000313" key="1">
    <source>
        <dbReference type="EMBL" id="ROR93820.1"/>
    </source>
</evidence>
<dbReference type="EMBL" id="RKHQ01000002">
    <property type="protein sequence ID" value="ROR93820.1"/>
    <property type="molecule type" value="Genomic_DNA"/>
</dbReference>
<evidence type="ECO:0000313" key="2">
    <source>
        <dbReference type="Proteomes" id="UP000275356"/>
    </source>
</evidence>
<organism evidence="1 2">
    <name type="scientific">Salana multivorans</name>
    <dbReference type="NCBI Taxonomy" id="120377"/>
    <lineage>
        <taxon>Bacteria</taxon>
        <taxon>Bacillati</taxon>
        <taxon>Actinomycetota</taxon>
        <taxon>Actinomycetes</taxon>
        <taxon>Micrococcales</taxon>
        <taxon>Beutenbergiaceae</taxon>
        <taxon>Salana</taxon>
    </lineage>
</organism>
<dbReference type="Proteomes" id="UP000275356">
    <property type="component" value="Unassembled WGS sequence"/>
</dbReference>
<dbReference type="RefSeq" id="WP_123740714.1">
    <property type="nucleotide sequence ID" value="NZ_CALFQU010000015.1"/>
</dbReference>
<accession>A0A3N2D214</accession>
<comment type="caution">
    <text evidence="1">The sequence shown here is derived from an EMBL/GenBank/DDBJ whole genome shotgun (WGS) entry which is preliminary data.</text>
</comment>
<gene>
    <name evidence="1" type="ORF">EDD28_3248</name>
</gene>
<proteinExistence type="predicted"/>
<dbReference type="AlphaFoldDB" id="A0A3N2D214"/>
<name>A0A3N2D214_9MICO</name>
<reference evidence="1 2" key="1">
    <citation type="submission" date="2018-11" db="EMBL/GenBank/DDBJ databases">
        <title>Sequencing the genomes of 1000 actinobacteria strains.</title>
        <authorList>
            <person name="Klenk H.-P."/>
        </authorList>
    </citation>
    <scope>NUCLEOTIDE SEQUENCE [LARGE SCALE GENOMIC DNA]</scope>
    <source>
        <strain evidence="1 2">DSM 13521</strain>
    </source>
</reference>
<sequence length="115" mass="12494">MSDITVNEAGVEHARGLIEAGRVVRDRDDWRAVNPDAATADAFIERHGYAAYGRWHLGIDPGADPETKAAYSFPYGDFEDVHTSGLLAAQERAAQWDHDGIASVARELLALADSD</sequence>
<protein>
    <submittedName>
        <fullName evidence="1">Uncharacterized protein</fullName>
    </submittedName>
</protein>
<keyword evidence="2" id="KW-1185">Reference proteome</keyword>